<keyword evidence="2" id="KW-1185">Reference proteome</keyword>
<dbReference type="Proteomes" id="UP001144297">
    <property type="component" value="Unassembled WGS sequence"/>
</dbReference>
<proteinExistence type="predicted"/>
<gene>
    <name evidence="1" type="ORF">TISLANDTSLP1_08910</name>
</gene>
<sequence>MHESPKISIDMATLIAYLPEIVKCLHSPSEDFQNCQTCQFKQECMIISAVGFMVTRFINGEKVNFGSEKLN</sequence>
<name>A0A9W6GDF2_9BACT</name>
<evidence type="ECO:0000313" key="2">
    <source>
        <dbReference type="Proteomes" id="UP001144297"/>
    </source>
</evidence>
<protein>
    <submittedName>
        <fullName evidence="1">Uncharacterized protein</fullName>
    </submittedName>
</protein>
<evidence type="ECO:0000313" key="1">
    <source>
        <dbReference type="EMBL" id="GLI53198.1"/>
    </source>
</evidence>
<dbReference type="EMBL" id="BSDX01000001">
    <property type="protein sequence ID" value="GLI53198.1"/>
    <property type="molecule type" value="Genomic_DNA"/>
</dbReference>
<accession>A0A9W6GDF2</accession>
<comment type="caution">
    <text evidence="1">The sequence shown here is derived from an EMBL/GenBank/DDBJ whole genome shotgun (WGS) entry which is preliminary data.</text>
</comment>
<reference evidence="1" key="1">
    <citation type="submission" date="2022-12" db="EMBL/GenBank/DDBJ databases">
        <title>Reference genome sequencing for broad-spectrum identification of bacterial and archaeal isolates by mass spectrometry.</title>
        <authorList>
            <person name="Sekiguchi Y."/>
            <person name="Tourlousse D.M."/>
        </authorList>
    </citation>
    <scope>NUCLEOTIDE SEQUENCE</scope>
    <source>
        <strain evidence="1">TSL-P1</strain>
    </source>
</reference>
<organism evidence="1 2">
    <name type="scientific">Thermodesulfovibrio yellowstonii</name>
    <dbReference type="NCBI Taxonomy" id="28262"/>
    <lineage>
        <taxon>Bacteria</taxon>
        <taxon>Pseudomonadati</taxon>
        <taxon>Nitrospirota</taxon>
        <taxon>Thermodesulfovibrionia</taxon>
        <taxon>Thermodesulfovibrionales</taxon>
        <taxon>Thermodesulfovibrionaceae</taxon>
        <taxon>Thermodesulfovibrio</taxon>
    </lineage>
</organism>
<dbReference type="AlphaFoldDB" id="A0A9W6GDF2"/>